<evidence type="ECO:0000313" key="1">
    <source>
        <dbReference type="EMBL" id="GET35420.1"/>
    </source>
</evidence>
<proteinExistence type="predicted"/>
<gene>
    <name evidence="1" type="ORF">MiSe_01620</name>
</gene>
<dbReference type="AlphaFoldDB" id="A0AAV3X0X6"/>
<evidence type="ECO:0000313" key="2">
    <source>
        <dbReference type="Proteomes" id="UP001050975"/>
    </source>
</evidence>
<keyword evidence="2" id="KW-1185">Reference proteome</keyword>
<dbReference type="EMBL" id="BLAY01000001">
    <property type="protein sequence ID" value="GET35420.1"/>
    <property type="molecule type" value="Genomic_DNA"/>
</dbReference>
<dbReference type="RefSeq" id="WP_226572846.1">
    <property type="nucleotide sequence ID" value="NZ_BLAY01000001.1"/>
</dbReference>
<organism evidence="1 2">
    <name type="scientific">Microseira wollei NIES-4236</name>
    <dbReference type="NCBI Taxonomy" id="2530354"/>
    <lineage>
        <taxon>Bacteria</taxon>
        <taxon>Bacillati</taxon>
        <taxon>Cyanobacteriota</taxon>
        <taxon>Cyanophyceae</taxon>
        <taxon>Oscillatoriophycideae</taxon>
        <taxon>Aerosakkonematales</taxon>
        <taxon>Aerosakkonemataceae</taxon>
        <taxon>Microseira</taxon>
    </lineage>
</organism>
<dbReference type="Proteomes" id="UP001050975">
    <property type="component" value="Unassembled WGS sequence"/>
</dbReference>
<comment type="caution">
    <text evidence="1">The sequence shown here is derived from an EMBL/GenBank/DDBJ whole genome shotgun (WGS) entry which is preliminary data.</text>
</comment>
<accession>A0AAV3X0X6</accession>
<sequence>MDESENYPVPEVFNWVQHNIVGTRHSKKFPGWDKTYFSLSPYPLVDAKKNGNVGTRHSKKFPGWDKTYFSLSPYPLVE</sequence>
<reference evidence="1" key="1">
    <citation type="submission" date="2019-10" db="EMBL/GenBank/DDBJ databases">
        <title>Draft genome sequece of Microseira wollei NIES-4236.</title>
        <authorList>
            <person name="Yamaguchi H."/>
            <person name="Suzuki S."/>
            <person name="Kawachi M."/>
        </authorList>
    </citation>
    <scope>NUCLEOTIDE SEQUENCE</scope>
    <source>
        <strain evidence="1">NIES-4236</strain>
    </source>
</reference>
<name>A0AAV3X0X6_9CYAN</name>
<protein>
    <submittedName>
        <fullName evidence="1">Uncharacterized protein</fullName>
    </submittedName>
</protein>